<evidence type="ECO:0008006" key="6">
    <source>
        <dbReference type="Google" id="ProtNLM"/>
    </source>
</evidence>
<protein>
    <recommendedName>
        <fullName evidence="6">Transposase MuDR plant domain-containing protein</fullName>
    </recommendedName>
</protein>
<keyword evidence="5" id="KW-1185">Reference proteome</keyword>
<name>A0A444WSU3_ARAHY</name>
<dbReference type="InterPro" id="IPR004332">
    <property type="entry name" value="Transposase_MuDR"/>
</dbReference>
<evidence type="ECO:0000256" key="1">
    <source>
        <dbReference type="SAM" id="MobiDB-lite"/>
    </source>
</evidence>
<proteinExistence type="predicted"/>
<reference evidence="4 5" key="1">
    <citation type="submission" date="2019-01" db="EMBL/GenBank/DDBJ databases">
        <title>Sequencing of cultivated peanut Arachis hypogaea provides insights into genome evolution and oil improvement.</title>
        <authorList>
            <person name="Chen X."/>
        </authorList>
    </citation>
    <scope>NUCLEOTIDE SEQUENCE [LARGE SCALE GENOMIC DNA]</scope>
    <source>
        <strain evidence="5">cv. Fuhuasheng</strain>
        <tissue evidence="4">Leaves</tissue>
    </source>
</reference>
<sequence length="360" mass="40549">MDGAEEGEEESDEDYMADSADSDSSDGGDEDECVPETPVQTVVCHVLSPPHPIPPLSAVPTHYHILDLDAMHERTPFPNTGEEDYNLDSGVEFRVGHKFRSREAVLQDVKNYSIHMSAEYRVIESDRLNYQVQCRQAENGCQWSFHVALRQNLDYWEVQRVGGVHSCLAPTMSQDHCQLDSSLICKVILPLIQSNPSISIPVLQGAIQASYHFKPSYRKVWMAKHKIIVQIYQDWEESYNKVSKLLQALQSCFPGTICYLRVKSFYDGHLLTFKHCKPFVSVNDMHLYGRYGRVLLIAVAQDGNSNILPIAFAIVESESTESWSFFLTNLRCPITQQDGLLVISNRSQAIKAALSSDDSG</sequence>
<evidence type="ECO:0000259" key="2">
    <source>
        <dbReference type="Pfam" id="PF03108"/>
    </source>
</evidence>
<feature type="domain" description="MULE transposase" evidence="3">
    <location>
        <begin position="283"/>
        <end position="356"/>
    </location>
</feature>
<dbReference type="Pfam" id="PF03108">
    <property type="entry name" value="DBD_Tnp_Mut"/>
    <property type="match status" value="1"/>
</dbReference>
<feature type="region of interest" description="Disordered" evidence="1">
    <location>
        <begin position="1"/>
        <end position="35"/>
    </location>
</feature>
<gene>
    <name evidence="4" type="ORF">Ahy_Scaffold1g106879</name>
</gene>
<dbReference type="PANTHER" id="PTHR31973">
    <property type="entry name" value="POLYPROTEIN, PUTATIVE-RELATED"/>
    <property type="match status" value="1"/>
</dbReference>
<accession>A0A444WSU3</accession>
<comment type="caution">
    <text evidence="4">The sequence shown here is derived from an EMBL/GenBank/DDBJ whole genome shotgun (WGS) entry which is preliminary data.</text>
</comment>
<feature type="domain" description="Transposase MuDR plant" evidence="2">
    <location>
        <begin position="91"/>
        <end position="152"/>
    </location>
</feature>
<dbReference type="Proteomes" id="UP000289738">
    <property type="component" value="Unassembled WGS sequence"/>
</dbReference>
<dbReference type="PANTHER" id="PTHR31973:SF195">
    <property type="entry name" value="MUDR FAMILY TRANSPOSASE"/>
    <property type="match status" value="1"/>
</dbReference>
<evidence type="ECO:0000259" key="3">
    <source>
        <dbReference type="Pfam" id="PF10551"/>
    </source>
</evidence>
<dbReference type="EMBL" id="SDMP01000021">
    <property type="protein sequence ID" value="RYQ80516.1"/>
    <property type="molecule type" value="Genomic_DNA"/>
</dbReference>
<evidence type="ECO:0000313" key="5">
    <source>
        <dbReference type="Proteomes" id="UP000289738"/>
    </source>
</evidence>
<feature type="compositionally biased region" description="Acidic residues" evidence="1">
    <location>
        <begin position="1"/>
        <end position="34"/>
    </location>
</feature>
<dbReference type="InterPro" id="IPR018289">
    <property type="entry name" value="MULE_transposase_dom"/>
</dbReference>
<dbReference type="AlphaFoldDB" id="A0A444WSU3"/>
<dbReference type="Pfam" id="PF10551">
    <property type="entry name" value="MULE"/>
    <property type="match status" value="1"/>
</dbReference>
<evidence type="ECO:0000313" key="4">
    <source>
        <dbReference type="EMBL" id="RYQ80516.1"/>
    </source>
</evidence>
<organism evidence="4 5">
    <name type="scientific">Arachis hypogaea</name>
    <name type="common">Peanut</name>
    <dbReference type="NCBI Taxonomy" id="3818"/>
    <lineage>
        <taxon>Eukaryota</taxon>
        <taxon>Viridiplantae</taxon>
        <taxon>Streptophyta</taxon>
        <taxon>Embryophyta</taxon>
        <taxon>Tracheophyta</taxon>
        <taxon>Spermatophyta</taxon>
        <taxon>Magnoliopsida</taxon>
        <taxon>eudicotyledons</taxon>
        <taxon>Gunneridae</taxon>
        <taxon>Pentapetalae</taxon>
        <taxon>rosids</taxon>
        <taxon>fabids</taxon>
        <taxon>Fabales</taxon>
        <taxon>Fabaceae</taxon>
        <taxon>Papilionoideae</taxon>
        <taxon>50 kb inversion clade</taxon>
        <taxon>dalbergioids sensu lato</taxon>
        <taxon>Dalbergieae</taxon>
        <taxon>Pterocarpus clade</taxon>
        <taxon>Arachis</taxon>
    </lineage>
</organism>